<reference evidence="11 12" key="1">
    <citation type="journal article" date="2018" name="Gigascience">
        <title>Genomes of trombidid mites reveal novel predicted allergens and laterally-transferred genes associated with secondary metabolism.</title>
        <authorList>
            <person name="Dong X."/>
            <person name="Chaisiri K."/>
            <person name="Xia D."/>
            <person name="Armstrong S.D."/>
            <person name="Fang Y."/>
            <person name="Donnelly M.J."/>
            <person name="Kadowaki T."/>
            <person name="McGarry J.W."/>
            <person name="Darby A.C."/>
            <person name="Makepeace B.L."/>
        </authorList>
    </citation>
    <scope>NUCLEOTIDE SEQUENCE [LARGE SCALE GENOMIC DNA]</scope>
    <source>
        <strain evidence="11">UoL-WK</strain>
    </source>
</reference>
<feature type="transmembrane region" description="Helical" evidence="9">
    <location>
        <begin position="267"/>
        <end position="285"/>
    </location>
</feature>
<dbReference type="EMBL" id="NCKU01003117">
    <property type="protein sequence ID" value="RWS08142.1"/>
    <property type="molecule type" value="Genomic_DNA"/>
</dbReference>
<evidence type="ECO:0000256" key="4">
    <source>
        <dbReference type="ARBA" id="ARBA00022989"/>
    </source>
</evidence>
<feature type="domain" description="MSP" evidence="10">
    <location>
        <begin position="16"/>
        <end position="134"/>
    </location>
</feature>
<evidence type="ECO:0000256" key="3">
    <source>
        <dbReference type="ARBA" id="ARBA00022692"/>
    </source>
</evidence>
<keyword evidence="12" id="KW-1185">Reference proteome</keyword>
<dbReference type="PANTHER" id="PTHR10809">
    <property type="entry name" value="VESICLE-ASSOCIATED MEMBRANE PROTEIN-ASSOCIATED PROTEIN"/>
    <property type="match status" value="1"/>
</dbReference>
<dbReference type="PIRSF" id="PIRSF019693">
    <property type="entry name" value="VAMP-associated"/>
    <property type="match status" value="1"/>
</dbReference>
<evidence type="ECO:0000256" key="8">
    <source>
        <dbReference type="SAM" id="MobiDB-lite"/>
    </source>
</evidence>
<evidence type="ECO:0000259" key="10">
    <source>
        <dbReference type="PROSITE" id="PS50202"/>
    </source>
</evidence>
<organism evidence="11 12">
    <name type="scientific">Dinothrombium tinctorium</name>
    <dbReference type="NCBI Taxonomy" id="1965070"/>
    <lineage>
        <taxon>Eukaryota</taxon>
        <taxon>Metazoa</taxon>
        <taxon>Ecdysozoa</taxon>
        <taxon>Arthropoda</taxon>
        <taxon>Chelicerata</taxon>
        <taxon>Arachnida</taxon>
        <taxon>Acari</taxon>
        <taxon>Acariformes</taxon>
        <taxon>Trombidiformes</taxon>
        <taxon>Prostigmata</taxon>
        <taxon>Anystina</taxon>
        <taxon>Parasitengona</taxon>
        <taxon>Trombidioidea</taxon>
        <taxon>Trombidiidae</taxon>
        <taxon>Dinothrombium</taxon>
    </lineage>
</organism>
<accession>A0A443QYN0</accession>
<feature type="region of interest" description="Disordered" evidence="8">
    <location>
        <begin position="163"/>
        <end position="183"/>
    </location>
</feature>
<dbReference type="GO" id="GO:0033149">
    <property type="term" value="F:FFAT motif binding"/>
    <property type="evidence" value="ECO:0007669"/>
    <property type="project" value="TreeGrafter"/>
</dbReference>
<dbReference type="GO" id="GO:0090158">
    <property type="term" value="P:endoplasmic reticulum membrane organization"/>
    <property type="evidence" value="ECO:0007669"/>
    <property type="project" value="TreeGrafter"/>
</dbReference>
<keyword evidence="5 7" id="KW-0175">Coiled coil</keyword>
<dbReference type="GO" id="GO:0005886">
    <property type="term" value="C:plasma membrane"/>
    <property type="evidence" value="ECO:0007669"/>
    <property type="project" value="TreeGrafter"/>
</dbReference>
<keyword evidence="3 9" id="KW-0812">Transmembrane</keyword>
<gene>
    <name evidence="11" type="ORF">B4U79_13654</name>
</gene>
<comment type="similarity">
    <text evidence="2">Belongs to the VAMP-associated protein (VAP) (TC 9.B.17) family.</text>
</comment>
<dbReference type="InterPro" id="IPR000535">
    <property type="entry name" value="MSP_dom"/>
</dbReference>
<evidence type="ECO:0000256" key="2">
    <source>
        <dbReference type="ARBA" id="ARBA00008932"/>
    </source>
</evidence>
<comment type="caution">
    <text evidence="11">The sequence shown here is derived from an EMBL/GenBank/DDBJ whole genome shotgun (WGS) entry which is preliminary data.</text>
</comment>
<dbReference type="InterPro" id="IPR013783">
    <property type="entry name" value="Ig-like_fold"/>
</dbReference>
<dbReference type="InterPro" id="IPR016763">
    <property type="entry name" value="VAP"/>
</dbReference>
<evidence type="ECO:0000313" key="11">
    <source>
        <dbReference type="EMBL" id="RWS08142.1"/>
    </source>
</evidence>
<evidence type="ECO:0000313" key="12">
    <source>
        <dbReference type="Proteomes" id="UP000285301"/>
    </source>
</evidence>
<evidence type="ECO:0000256" key="6">
    <source>
        <dbReference type="ARBA" id="ARBA00023136"/>
    </source>
</evidence>
<dbReference type="Pfam" id="PF00635">
    <property type="entry name" value="Motile_Sperm"/>
    <property type="match status" value="1"/>
</dbReference>
<name>A0A443QYN0_9ACAR</name>
<keyword evidence="6 9" id="KW-0472">Membrane</keyword>
<dbReference type="InterPro" id="IPR008962">
    <property type="entry name" value="PapD-like_sf"/>
</dbReference>
<dbReference type="OrthoDB" id="264603at2759"/>
<dbReference type="Proteomes" id="UP000285301">
    <property type="component" value="Unassembled WGS sequence"/>
</dbReference>
<dbReference type="SUPFAM" id="SSF49354">
    <property type="entry name" value="PapD-like"/>
    <property type="match status" value="1"/>
</dbReference>
<dbReference type="GO" id="GO:0005789">
    <property type="term" value="C:endoplasmic reticulum membrane"/>
    <property type="evidence" value="ECO:0007669"/>
    <property type="project" value="InterPro"/>
</dbReference>
<evidence type="ECO:0000256" key="9">
    <source>
        <dbReference type="SAM" id="Phobius"/>
    </source>
</evidence>
<sequence>MSVTSNVEKAAKAEQILILEPKHELHFKGPYNEVVTSYLKLTNPSTKRVCFKVKTTAPKRYCVRPNNGIIEPKGNTTIAVMLQPFDIENQSDKNKHKFMVQTVFAPEGDVNQETLWKEVPSENIMDSKLKCVFDLPVAQGQATVPETGTPLNQSSTLSSTAASVPTVSHSPILGTESDNDDTGVSKRLNGDEKKYLEENKKLKEELIHLRQEIASLKEDGLKQRMKSAAGAGSATTPADLIAQQQVAGKGFEKSGNDLSQIILNPQMLVVGIVLFVIGVLIGKIVF</sequence>
<comment type="subcellular location">
    <subcellularLocation>
        <location evidence="1">Membrane</location>
        <topology evidence="1">Single-pass type IV membrane protein</topology>
    </subcellularLocation>
</comment>
<keyword evidence="4 9" id="KW-1133">Transmembrane helix</keyword>
<dbReference type="PROSITE" id="PS50202">
    <property type="entry name" value="MSP"/>
    <property type="match status" value="1"/>
</dbReference>
<evidence type="ECO:0000256" key="1">
    <source>
        <dbReference type="ARBA" id="ARBA00004211"/>
    </source>
</evidence>
<dbReference type="AlphaFoldDB" id="A0A443QYN0"/>
<proteinExistence type="inferred from homology"/>
<dbReference type="STRING" id="1965070.A0A443QYN0"/>
<protein>
    <submittedName>
        <fullName evidence="11">VAMP-associated protein involved in inositol metabolism-like protein</fullName>
    </submittedName>
</protein>
<evidence type="ECO:0000256" key="7">
    <source>
        <dbReference type="SAM" id="Coils"/>
    </source>
</evidence>
<dbReference type="GO" id="GO:0061817">
    <property type="term" value="P:endoplasmic reticulum-plasma membrane tethering"/>
    <property type="evidence" value="ECO:0007669"/>
    <property type="project" value="TreeGrafter"/>
</dbReference>
<dbReference type="FunFam" id="2.60.40.10:FF:000334">
    <property type="entry name" value="vesicle-associated membrane protein-associated protein A isoform X1"/>
    <property type="match status" value="1"/>
</dbReference>
<evidence type="ECO:0000256" key="5">
    <source>
        <dbReference type="ARBA" id="ARBA00023054"/>
    </source>
</evidence>
<feature type="coiled-coil region" evidence="7">
    <location>
        <begin position="185"/>
        <end position="219"/>
    </location>
</feature>
<dbReference type="PANTHER" id="PTHR10809:SF6">
    <property type="entry name" value="AT11025P-RELATED"/>
    <property type="match status" value="1"/>
</dbReference>
<dbReference type="Gene3D" id="2.60.40.10">
    <property type="entry name" value="Immunoglobulins"/>
    <property type="match status" value="1"/>
</dbReference>